<keyword evidence="2" id="KW-1185">Reference proteome</keyword>
<dbReference type="Proteomes" id="UP001341840">
    <property type="component" value="Unassembled WGS sequence"/>
</dbReference>
<gene>
    <name evidence="1" type="ORF">PIB30_082681</name>
</gene>
<protein>
    <submittedName>
        <fullName evidence="1">Uncharacterized protein</fullName>
    </submittedName>
</protein>
<proteinExistence type="predicted"/>
<reference evidence="1 2" key="1">
    <citation type="journal article" date="2023" name="Plants (Basel)">
        <title>Bridging the Gap: Combining Genomics and Transcriptomics Approaches to Understand Stylosanthes scabra, an Orphan Legume from the Brazilian Caatinga.</title>
        <authorList>
            <person name="Ferreira-Neto J.R.C."/>
            <person name="da Silva M.D."/>
            <person name="Binneck E."/>
            <person name="de Melo N.F."/>
            <person name="da Silva R.H."/>
            <person name="de Melo A.L.T.M."/>
            <person name="Pandolfi V."/>
            <person name="Bustamante F.O."/>
            <person name="Brasileiro-Vidal A.C."/>
            <person name="Benko-Iseppon A.M."/>
        </authorList>
    </citation>
    <scope>NUCLEOTIDE SEQUENCE [LARGE SCALE GENOMIC DNA]</scope>
    <source>
        <tissue evidence="1">Leaves</tissue>
    </source>
</reference>
<sequence length="130" mass="14409">MICRYWGVTASPQPDLASRSASAQPHSNQCLPHPPRLPFPWCLISPYVPLSLPRLSPQGALPLACLSLLTAIVAVALSHSQCLCHRSSAFRMAYRIPTTRHEYGEEEFCERGLADRRQLPHCHGDPLPSV</sequence>
<organism evidence="1 2">
    <name type="scientific">Stylosanthes scabra</name>
    <dbReference type="NCBI Taxonomy" id="79078"/>
    <lineage>
        <taxon>Eukaryota</taxon>
        <taxon>Viridiplantae</taxon>
        <taxon>Streptophyta</taxon>
        <taxon>Embryophyta</taxon>
        <taxon>Tracheophyta</taxon>
        <taxon>Spermatophyta</taxon>
        <taxon>Magnoliopsida</taxon>
        <taxon>eudicotyledons</taxon>
        <taxon>Gunneridae</taxon>
        <taxon>Pentapetalae</taxon>
        <taxon>rosids</taxon>
        <taxon>fabids</taxon>
        <taxon>Fabales</taxon>
        <taxon>Fabaceae</taxon>
        <taxon>Papilionoideae</taxon>
        <taxon>50 kb inversion clade</taxon>
        <taxon>dalbergioids sensu lato</taxon>
        <taxon>Dalbergieae</taxon>
        <taxon>Pterocarpus clade</taxon>
        <taxon>Stylosanthes</taxon>
    </lineage>
</organism>
<evidence type="ECO:0000313" key="2">
    <source>
        <dbReference type="Proteomes" id="UP001341840"/>
    </source>
</evidence>
<accession>A0ABU6XRF8</accession>
<comment type="caution">
    <text evidence="1">The sequence shown here is derived from an EMBL/GenBank/DDBJ whole genome shotgun (WGS) entry which is preliminary data.</text>
</comment>
<name>A0ABU6XRF8_9FABA</name>
<dbReference type="EMBL" id="JASCZI010212728">
    <property type="protein sequence ID" value="MED6200191.1"/>
    <property type="molecule type" value="Genomic_DNA"/>
</dbReference>
<evidence type="ECO:0000313" key="1">
    <source>
        <dbReference type="EMBL" id="MED6200191.1"/>
    </source>
</evidence>